<protein>
    <submittedName>
        <fullName evidence="1">Uncharacterized protein</fullName>
    </submittedName>
</protein>
<dbReference type="EMBL" id="NIXT01002168">
    <property type="protein sequence ID" value="OXE30486.1"/>
    <property type="molecule type" value="Genomic_DNA"/>
</dbReference>
<proteinExistence type="predicted"/>
<gene>
    <name evidence="1" type="ORF">CA163_23105</name>
</gene>
<comment type="caution">
    <text evidence="1">The sequence shown here is derived from an EMBL/GenBank/DDBJ whole genome shotgun (WGS) entry which is preliminary data.</text>
</comment>
<evidence type="ECO:0000313" key="1">
    <source>
        <dbReference type="EMBL" id="OXE30486.1"/>
    </source>
</evidence>
<name>A0A227J5V8_VIBPH</name>
<evidence type="ECO:0000313" key="2">
    <source>
        <dbReference type="Proteomes" id="UP000214596"/>
    </source>
</evidence>
<dbReference type="AlphaFoldDB" id="A0A227J5V8"/>
<reference evidence="1 2" key="1">
    <citation type="journal article" date="2017" name="Appl. Environ. Microbiol.">
        <title>Parallel evolution of two clades of a major Atlantic endemic Vibrio parahaemolyticus pathogen lineage by independent acquisition of related pathogenicity islands.</title>
        <authorList>
            <person name="Xu F."/>
            <person name="Gonzalez-Escalona N."/>
            <person name="Drees K.P."/>
            <person name="Sebra R.P."/>
            <person name="Cooper V.S."/>
            <person name="Jones S.H."/>
            <person name="Whistler C.A."/>
        </authorList>
    </citation>
    <scope>NUCLEOTIDE SEQUENCE [LARGE SCALE GENOMIC DNA]</scope>
    <source>
        <strain evidence="1 2">MAVP-3</strain>
    </source>
</reference>
<accession>A0A227J5V8</accession>
<sequence>GWEASSFESRRVLTRREATSFCNFDSSFSSNDIRLAAFKPINMAKKAVISASVVNNPFLPILGRLSHTIDDS</sequence>
<feature type="non-terminal residue" evidence="1">
    <location>
        <position position="1"/>
    </location>
</feature>
<dbReference type="Proteomes" id="UP000214596">
    <property type="component" value="Unassembled WGS sequence"/>
</dbReference>
<organism evidence="1 2">
    <name type="scientific">Vibrio parahaemolyticus</name>
    <dbReference type="NCBI Taxonomy" id="670"/>
    <lineage>
        <taxon>Bacteria</taxon>
        <taxon>Pseudomonadati</taxon>
        <taxon>Pseudomonadota</taxon>
        <taxon>Gammaproteobacteria</taxon>
        <taxon>Vibrionales</taxon>
        <taxon>Vibrionaceae</taxon>
        <taxon>Vibrio</taxon>
    </lineage>
</organism>